<dbReference type="RefSeq" id="WP_097804833.1">
    <property type="nucleotide sequence ID" value="NZ_FXYH01000007.1"/>
</dbReference>
<dbReference type="InterPro" id="IPR007709">
    <property type="entry name" value="N-FG_amidohydro"/>
</dbReference>
<keyword evidence="1" id="KW-0378">Hydrolase</keyword>
<reference evidence="1 2" key="1">
    <citation type="submission" date="2017-05" db="EMBL/GenBank/DDBJ databases">
        <authorList>
            <person name="Song R."/>
            <person name="Chenine A.L."/>
            <person name="Ruprecht R.M."/>
        </authorList>
    </citation>
    <scope>NUCLEOTIDE SEQUENCE [LARGE SCALE GENOMIC DNA]</scope>
    <source>
        <strain evidence="1 2">CECT 8663</strain>
    </source>
</reference>
<dbReference type="Pfam" id="PF05013">
    <property type="entry name" value="FGase"/>
    <property type="match status" value="1"/>
</dbReference>
<dbReference type="InterPro" id="IPR011227">
    <property type="entry name" value="UCP029730"/>
</dbReference>
<dbReference type="SUPFAM" id="SSF53187">
    <property type="entry name" value="Zn-dependent exopeptidases"/>
    <property type="match status" value="1"/>
</dbReference>
<dbReference type="Proteomes" id="UP000220836">
    <property type="component" value="Unassembled WGS sequence"/>
</dbReference>
<dbReference type="OrthoDB" id="9815326at2"/>
<protein>
    <submittedName>
        <fullName evidence="1">N-formylglutamate amidohydrolase</fullName>
    </submittedName>
</protein>
<dbReference type="GO" id="GO:0016787">
    <property type="term" value="F:hydrolase activity"/>
    <property type="evidence" value="ECO:0007669"/>
    <property type="project" value="UniProtKB-KW"/>
</dbReference>
<organism evidence="1 2">
    <name type="scientific">Pelagimonas varians</name>
    <dbReference type="NCBI Taxonomy" id="696760"/>
    <lineage>
        <taxon>Bacteria</taxon>
        <taxon>Pseudomonadati</taxon>
        <taxon>Pseudomonadota</taxon>
        <taxon>Alphaproteobacteria</taxon>
        <taxon>Rhodobacterales</taxon>
        <taxon>Roseobacteraceae</taxon>
        <taxon>Pelagimonas</taxon>
    </lineage>
</organism>
<evidence type="ECO:0000313" key="2">
    <source>
        <dbReference type="Proteomes" id="UP000220836"/>
    </source>
</evidence>
<dbReference type="Gene3D" id="3.40.630.40">
    <property type="entry name" value="Zn-dependent exopeptidases"/>
    <property type="match status" value="1"/>
</dbReference>
<dbReference type="PIRSF" id="PIRSF029730">
    <property type="entry name" value="UCP029730"/>
    <property type="match status" value="1"/>
</dbReference>
<accession>A0A238KFZ1</accession>
<keyword evidence="2" id="KW-1185">Reference proteome</keyword>
<name>A0A238KFZ1_9RHOB</name>
<proteinExistence type="predicted"/>
<sequence length="255" mass="27889">MSRFEQQVDTWGWPAAAVFGEPGQGAFVLVCEHASRFIPPNADDLGLSAEAKLSHAAWDIGALDLAKRLSARLQSPLVAGQISRLVYDCNRPLEAVDCCPVRSEIYDVPGNQDMLDTCRQARFEQIHNPFHAAVSRVLNAAGPQAILVTIHSFTPIYNGTPRHVELGYLSHTDNRFAQACLAQEHKRGRMRAALDEPYSATDGVTYSLQKHGEAQGLLNVMIEVRNDLIDTAPKAQSVADHLAATLIAAKKEVQP</sequence>
<dbReference type="EMBL" id="FXYH01000007">
    <property type="protein sequence ID" value="SMX41743.1"/>
    <property type="molecule type" value="Genomic_DNA"/>
</dbReference>
<dbReference type="AlphaFoldDB" id="A0A238KFZ1"/>
<evidence type="ECO:0000313" key="1">
    <source>
        <dbReference type="EMBL" id="SMX41743.1"/>
    </source>
</evidence>
<gene>
    <name evidence="1" type="ORF">PEV8663_02341</name>
</gene>